<feature type="chain" id="PRO_5038611870" evidence="2">
    <location>
        <begin position="21"/>
        <end position="531"/>
    </location>
</feature>
<dbReference type="OrthoDB" id="3589247at2"/>
<proteinExistence type="predicted"/>
<name>A0A4Q7KDE8_9PSEU</name>
<dbReference type="PROSITE" id="PS51257">
    <property type="entry name" value="PROKAR_LIPOPROTEIN"/>
    <property type="match status" value="1"/>
</dbReference>
<comment type="caution">
    <text evidence="3">The sequence shown here is derived from an EMBL/GenBank/DDBJ whole genome shotgun (WGS) entry which is preliminary data.</text>
</comment>
<keyword evidence="2" id="KW-0732">Signal</keyword>
<gene>
    <name evidence="3" type="ORF">EV193_11912</name>
</gene>
<evidence type="ECO:0000256" key="1">
    <source>
        <dbReference type="SAM" id="MobiDB-lite"/>
    </source>
</evidence>
<dbReference type="Proteomes" id="UP000294257">
    <property type="component" value="Unassembled WGS sequence"/>
</dbReference>
<keyword evidence="4" id="KW-1185">Reference proteome</keyword>
<evidence type="ECO:0000313" key="3">
    <source>
        <dbReference type="EMBL" id="RZS29609.1"/>
    </source>
</evidence>
<sequence length="531" mass="56333">MRRRLVGLFLAFLALCLAMAGCTSTVSGTASAAGSDGGGQGNEPDGPPPRTPQPPDRDAAAVTSALRKLDACALIDIPVAKSLAPNATPIPRGPHSCLLSPTPQHDIIKESVRITVGDDSDHVRRFSGVPVTIGGAKAYEYRDDSSSRRCEIAVPVSFTLAITVEFRGDDVEGACRVVRKVTEAAIGKLRNPDALNVDPAKRPFAAWDGCTFLKQVLGNPPEFDYVGEGTYDPFSGCAAAKRPQRGQPPSATSKEDVKLTAEYDEAPKPAPGMRPIGGKQVVFSERTGECKLEWAQGDSGTGDKDFGVLMFELSANCQAATQIAEKIMQLAGQAPSDATSPQRPLLYGPNEPDTAAVGACIHSAQGSSKDCEPYQPTEVPKGYQAIIAAVTKNRHVQCAVFEPAIKAAFGPEFLPLSWGQHCFFVEPTHALHITVNVLPPTAMHVPGKYGRGYPKQEVQLGGKPASTYSSGKDSFDIYLSAVGDLNAGGGLHIGLEARPPRGDQRTLQAQLDPAKIELAKQAMTQVVQTRL</sequence>
<evidence type="ECO:0000313" key="4">
    <source>
        <dbReference type="Proteomes" id="UP000294257"/>
    </source>
</evidence>
<accession>A0A4Q7KDE8</accession>
<protein>
    <submittedName>
        <fullName evidence="3">Uncharacterized protein DUF3558</fullName>
    </submittedName>
</protein>
<feature type="signal peptide" evidence="2">
    <location>
        <begin position="1"/>
        <end position="20"/>
    </location>
</feature>
<feature type="compositionally biased region" description="Pro residues" evidence="1">
    <location>
        <begin position="45"/>
        <end position="54"/>
    </location>
</feature>
<evidence type="ECO:0000256" key="2">
    <source>
        <dbReference type="SAM" id="SignalP"/>
    </source>
</evidence>
<organism evidence="3 4">
    <name type="scientific">Herbihabitans rhizosphaerae</name>
    <dbReference type="NCBI Taxonomy" id="1872711"/>
    <lineage>
        <taxon>Bacteria</taxon>
        <taxon>Bacillati</taxon>
        <taxon>Actinomycetota</taxon>
        <taxon>Actinomycetes</taxon>
        <taxon>Pseudonocardiales</taxon>
        <taxon>Pseudonocardiaceae</taxon>
        <taxon>Herbihabitans</taxon>
    </lineage>
</organism>
<reference evidence="3 4" key="1">
    <citation type="submission" date="2019-02" db="EMBL/GenBank/DDBJ databases">
        <title>Genomic Encyclopedia of Type Strains, Phase IV (KMG-IV): sequencing the most valuable type-strain genomes for metagenomic binning, comparative biology and taxonomic classification.</title>
        <authorList>
            <person name="Goeker M."/>
        </authorList>
    </citation>
    <scope>NUCLEOTIDE SEQUENCE [LARGE SCALE GENOMIC DNA]</scope>
    <source>
        <strain evidence="3 4">DSM 101727</strain>
    </source>
</reference>
<feature type="region of interest" description="Disordered" evidence="1">
    <location>
        <begin position="28"/>
        <end position="58"/>
    </location>
</feature>
<dbReference type="EMBL" id="SGWQ01000019">
    <property type="protein sequence ID" value="RZS29609.1"/>
    <property type="molecule type" value="Genomic_DNA"/>
</dbReference>
<dbReference type="AlphaFoldDB" id="A0A4Q7KDE8"/>
<dbReference type="RefSeq" id="WP_130348747.1">
    <property type="nucleotide sequence ID" value="NZ_SGWQ01000019.1"/>
</dbReference>